<protein>
    <submittedName>
        <fullName evidence="3">ThiD2 domain-containing protein</fullName>
    </submittedName>
</protein>
<name>A0A1I7TBL9_9PELO</name>
<evidence type="ECO:0000256" key="1">
    <source>
        <dbReference type="SAM" id="Coils"/>
    </source>
</evidence>
<keyword evidence="1" id="KW-0175">Coiled coil</keyword>
<sequence length="185" mass="21850">MSTRQALVRDLFDITNAPLLRRFYTLMTKLREYVKRIDSMREFHRHCVSTGQVALEILNRRELRNARQGLRNKIRAVNRMIQRIRVQISDETEDEPGEVNRIEMETVHGFNLALNAILDRGDQTIRRILMGDCSRQTRRQVEQLRRWCRYCYKEMKNFLRRVARFLEGIDVDAGPEAGSGRAVAQ</sequence>
<evidence type="ECO:0000313" key="2">
    <source>
        <dbReference type="Proteomes" id="UP000095282"/>
    </source>
</evidence>
<reference evidence="3" key="1">
    <citation type="submission" date="2016-11" db="UniProtKB">
        <authorList>
            <consortium name="WormBaseParasite"/>
        </authorList>
    </citation>
    <scope>IDENTIFICATION</scope>
</reference>
<organism evidence="2 3">
    <name type="scientific">Caenorhabditis tropicalis</name>
    <dbReference type="NCBI Taxonomy" id="1561998"/>
    <lineage>
        <taxon>Eukaryota</taxon>
        <taxon>Metazoa</taxon>
        <taxon>Ecdysozoa</taxon>
        <taxon>Nematoda</taxon>
        <taxon>Chromadorea</taxon>
        <taxon>Rhabditida</taxon>
        <taxon>Rhabditina</taxon>
        <taxon>Rhabditomorpha</taxon>
        <taxon>Rhabditoidea</taxon>
        <taxon>Rhabditidae</taxon>
        <taxon>Peloderinae</taxon>
        <taxon>Caenorhabditis</taxon>
    </lineage>
</organism>
<proteinExistence type="predicted"/>
<dbReference type="Proteomes" id="UP000095282">
    <property type="component" value="Unplaced"/>
</dbReference>
<dbReference type="WBParaSite" id="Csp11.Scaffold574.g4350.t1">
    <property type="protein sequence ID" value="Csp11.Scaffold574.g4350.t1"/>
    <property type="gene ID" value="Csp11.Scaffold574.g4350"/>
</dbReference>
<dbReference type="AlphaFoldDB" id="A0A1I7TBL9"/>
<accession>A0A1I7TBL9</accession>
<evidence type="ECO:0000313" key="3">
    <source>
        <dbReference type="WBParaSite" id="Csp11.Scaffold574.g4350.t1"/>
    </source>
</evidence>
<keyword evidence="2" id="KW-1185">Reference proteome</keyword>
<feature type="coiled-coil region" evidence="1">
    <location>
        <begin position="60"/>
        <end position="87"/>
    </location>
</feature>